<organism evidence="3 5">
    <name type="scientific">Bacillus glycinifermentans</name>
    <dbReference type="NCBI Taxonomy" id="1664069"/>
    <lineage>
        <taxon>Bacteria</taxon>
        <taxon>Bacillati</taxon>
        <taxon>Bacillota</taxon>
        <taxon>Bacilli</taxon>
        <taxon>Bacillales</taxon>
        <taxon>Bacillaceae</taxon>
        <taxon>Bacillus</taxon>
    </lineage>
</organism>
<proteinExistence type="predicted"/>
<dbReference type="STRING" id="1664069.BGLY_2130"/>
<dbReference type="PANTHER" id="PTHR35333">
    <property type="entry name" value="BETA-LACTAMASE"/>
    <property type="match status" value="1"/>
</dbReference>
<dbReference type="PATRIC" id="fig|1664069.3.peg.1058"/>
<keyword evidence="4" id="KW-0378">Hydrolase</keyword>
<keyword evidence="6" id="KW-1185">Reference proteome</keyword>
<evidence type="ECO:0000313" key="6">
    <source>
        <dbReference type="Proteomes" id="UP001341297"/>
    </source>
</evidence>
<dbReference type="Proteomes" id="UP000036168">
    <property type="component" value="Unassembled WGS sequence"/>
</dbReference>
<dbReference type="EMBL" id="LECW02000015">
    <property type="protein sequence ID" value="KRT93931.1"/>
    <property type="molecule type" value="Genomic_DNA"/>
</dbReference>
<keyword evidence="1" id="KW-1133">Transmembrane helix</keyword>
<dbReference type="InterPro" id="IPR045155">
    <property type="entry name" value="Beta-lactam_cat"/>
</dbReference>
<gene>
    <name evidence="3" type="ORF">AB447_216410</name>
    <name evidence="4" type="ORF">P8828_10030</name>
</gene>
<reference evidence="3" key="2">
    <citation type="submission" date="2015-10" db="EMBL/GenBank/DDBJ databases">
        <authorList>
            <person name="Gilbert D.G."/>
        </authorList>
    </citation>
    <scope>NUCLEOTIDE SEQUENCE</scope>
    <source>
        <strain evidence="3">GO-13</strain>
    </source>
</reference>
<dbReference type="InterPro" id="IPR000871">
    <property type="entry name" value="Beta-lactam_class-A"/>
</dbReference>
<evidence type="ECO:0000256" key="1">
    <source>
        <dbReference type="SAM" id="Phobius"/>
    </source>
</evidence>
<dbReference type="EMBL" id="JARRTL010000009">
    <property type="protein sequence ID" value="MEC0485169.1"/>
    <property type="molecule type" value="Genomic_DNA"/>
</dbReference>
<dbReference type="RefSeq" id="WP_048354782.1">
    <property type="nucleotide sequence ID" value="NZ_CP023481.1"/>
</dbReference>
<dbReference type="SUPFAM" id="SSF56601">
    <property type="entry name" value="beta-lactamase/transpeptidase-like"/>
    <property type="match status" value="1"/>
</dbReference>
<feature type="transmembrane region" description="Helical" evidence="1">
    <location>
        <begin position="6"/>
        <end position="26"/>
    </location>
</feature>
<protein>
    <submittedName>
        <fullName evidence="3">D-alanyl-D-alanine carboxypeptidase</fullName>
    </submittedName>
    <submittedName>
        <fullName evidence="4">Serine hydrolase</fullName>
    </submittedName>
</protein>
<keyword evidence="1" id="KW-0812">Transmembrane</keyword>
<dbReference type="Gene3D" id="3.40.710.10">
    <property type="entry name" value="DD-peptidase/beta-lactamase superfamily"/>
    <property type="match status" value="1"/>
</dbReference>
<evidence type="ECO:0000313" key="5">
    <source>
        <dbReference type="Proteomes" id="UP000036168"/>
    </source>
</evidence>
<reference evidence="4 6" key="3">
    <citation type="submission" date="2023-03" db="EMBL/GenBank/DDBJ databases">
        <title>Agriculturally important microbes genome sequencing.</title>
        <authorList>
            <person name="Dunlap C."/>
        </authorList>
    </citation>
    <scope>NUCLEOTIDE SEQUENCE [LARGE SCALE GENOMIC DNA]</scope>
    <source>
        <strain evidence="4 6">CBP-3203</strain>
    </source>
</reference>
<feature type="domain" description="Beta-lactamase class A catalytic" evidence="2">
    <location>
        <begin position="58"/>
        <end position="173"/>
    </location>
</feature>
<keyword evidence="3" id="KW-0645">Protease</keyword>
<dbReference type="GO" id="GO:0004180">
    <property type="term" value="F:carboxypeptidase activity"/>
    <property type="evidence" value="ECO:0007669"/>
    <property type="project" value="UniProtKB-KW"/>
</dbReference>
<evidence type="ECO:0000313" key="4">
    <source>
        <dbReference type="EMBL" id="MEC0485169.1"/>
    </source>
</evidence>
<dbReference type="GO" id="GO:0030655">
    <property type="term" value="P:beta-lactam antibiotic catabolic process"/>
    <property type="evidence" value="ECO:0007669"/>
    <property type="project" value="InterPro"/>
</dbReference>
<keyword evidence="1" id="KW-0472">Membrane</keyword>
<evidence type="ECO:0000259" key="2">
    <source>
        <dbReference type="Pfam" id="PF13354"/>
    </source>
</evidence>
<dbReference type="InterPro" id="IPR012338">
    <property type="entry name" value="Beta-lactam/transpept-like"/>
</dbReference>
<name>A0A0J6E7I0_9BACI</name>
<dbReference type="Proteomes" id="UP001341297">
    <property type="component" value="Unassembled WGS sequence"/>
</dbReference>
<accession>A0A0J6E7I0</accession>
<dbReference type="GO" id="GO:0008800">
    <property type="term" value="F:beta-lactamase activity"/>
    <property type="evidence" value="ECO:0007669"/>
    <property type="project" value="InterPro"/>
</dbReference>
<dbReference type="OrthoDB" id="975092at2"/>
<accession>A0A0J6EZ32</accession>
<dbReference type="GO" id="GO:0046677">
    <property type="term" value="P:response to antibiotic"/>
    <property type="evidence" value="ECO:0007669"/>
    <property type="project" value="InterPro"/>
</dbReference>
<sequence>MKIALWIILAIAISLGLVIAIGILMFRREIKKLNPDYIVQFVKAKSGSRNVSLSIKHNGENWVDVNGHEQLPLASTVKIILAIEYAQQAAEGKIDPQKEVRLKELDKFYIPKTDGGAHEAWITQLKKGKETDSVPLCEVANGMIAYSSNANTEYLIEVLGLQNINRVPKSLGILNHEPVYPIVSALYIPAQLMNEKNLSKEEVLDVMKNMDMDEYRNRAIEIHNRWLGKPLTEQEIKQIRKTLDMDFQKIWSDRLPRSTTRDYVSIMKKLNSKIHFNANVYKYLDPVMEQIMKNQNNREWLVHAGQKGGSTAFILTIAMYATDKERNQTEIAFFANELNTLEKAKLSRNMNGFQLKFLKDSKFRTHIKKELSSLALYDS</sequence>
<evidence type="ECO:0000313" key="3">
    <source>
        <dbReference type="EMBL" id="KRT93931.1"/>
    </source>
</evidence>
<comment type="caution">
    <text evidence="3">The sequence shown here is derived from an EMBL/GenBank/DDBJ whole genome shotgun (WGS) entry which is preliminary data.</text>
</comment>
<dbReference type="Pfam" id="PF13354">
    <property type="entry name" value="Beta-lactamase2"/>
    <property type="match status" value="1"/>
</dbReference>
<reference evidence="3 5" key="1">
    <citation type="journal article" date="2015" name="Int. J. Syst. Evol. Microbiol.">
        <title>Bacillus glycinifermentans sp. nov., isolated from fermented soybean paste.</title>
        <authorList>
            <person name="Kim S.J."/>
            <person name="Dunlap C.A."/>
            <person name="Kwon S.W."/>
            <person name="Rooney A.P."/>
        </authorList>
    </citation>
    <scope>NUCLEOTIDE SEQUENCE [LARGE SCALE GENOMIC DNA]</scope>
    <source>
        <strain evidence="3 5">GO-13</strain>
    </source>
</reference>
<dbReference type="PANTHER" id="PTHR35333:SF3">
    <property type="entry name" value="BETA-LACTAMASE-TYPE TRANSPEPTIDASE FOLD CONTAINING PROTEIN"/>
    <property type="match status" value="1"/>
</dbReference>
<dbReference type="AlphaFoldDB" id="A0A0J6E7I0"/>
<keyword evidence="3" id="KW-0121">Carboxypeptidase</keyword>